<reference evidence="3" key="1">
    <citation type="journal article" date="2019" name="Int. J. Syst. Evol. Microbiol.">
        <title>The Global Catalogue of Microorganisms (GCM) 10K type strain sequencing project: providing services to taxonomists for standard genome sequencing and annotation.</title>
        <authorList>
            <consortium name="The Broad Institute Genomics Platform"/>
            <consortium name="The Broad Institute Genome Sequencing Center for Infectious Disease"/>
            <person name="Wu L."/>
            <person name="Ma J."/>
        </authorList>
    </citation>
    <scope>NUCLEOTIDE SEQUENCE [LARGE SCALE GENOMIC DNA]</scope>
    <source>
        <strain evidence="3">JCM 16548</strain>
    </source>
</reference>
<sequence length="200" mass="22156">MSQPRRLVEMSRQRCIELLEASHVGRVAWQSSDGQQILPVSYAYHEGTVMFRTSPFGVLAELIHAHDAALEVDELDQNERLGWSIVVQGQAQAVEEPRNLVQFWTVDGVAPWAAGIRNLFIQITPRRIRTSAPARSAMSNESVRDTTGNDSVHQTERWCPHSVACLEPADHESPTEATQLVLADHPPRPAATPGKEPPAN</sequence>
<comment type="caution">
    <text evidence="2">The sequence shown here is derived from an EMBL/GenBank/DDBJ whole genome shotgun (WGS) entry which is preliminary data.</text>
</comment>
<accession>A0ABP7CSV1</accession>
<evidence type="ECO:0008006" key="4">
    <source>
        <dbReference type="Google" id="ProtNLM"/>
    </source>
</evidence>
<dbReference type="InterPro" id="IPR024747">
    <property type="entry name" value="Pyridox_Oxase-rel"/>
</dbReference>
<dbReference type="SUPFAM" id="SSF50475">
    <property type="entry name" value="FMN-binding split barrel"/>
    <property type="match status" value="1"/>
</dbReference>
<dbReference type="Gene3D" id="2.30.110.10">
    <property type="entry name" value="Electron Transport, Fmn-binding Protein, Chain A"/>
    <property type="match status" value="1"/>
</dbReference>
<organism evidence="2 3">
    <name type="scientific">Microlunatus aurantiacus</name>
    <dbReference type="NCBI Taxonomy" id="446786"/>
    <lineage>
        <taxon>Bacteria</taxon>
        <taxon>Bacillati</taxon>
        <taxon>Actinomycetota</taxon>
        <taxon>Actinomycetes</taxon>
        <taxon>Propionibacteriales</taxon>
        <taxon>Propionibacteriaceae</taxon>
        <taxon>Microlunatus</taxon>
    </lineage>
</organism>
<feature type="region of interest" description="Disordered" evidence="1">
    <location>
        <begin position="168"/>
        <end position="200"/>
    </location>
</feature>
<dbReference type="InterPro" id="IPR012349">
    <property type="entry name" value="Split_barrel_FMN-bd"/>
</dbReference>
<evidence type="ECO:0000313" key="3">
    <source>
        <dbReference type="Proteomes" id="UP001500051"/>
    </source>
</evidence>
<dbReference type="Proteomes" id="UP001500051">
    <property type="component" value="Unassembled WGS sequence"/>
</dbReference>
<dbReference type="RefSeq" id="WP_344811125.1">
    <property type="nucleotide sequence ID" value="NZ_BAAAYX010000002.1"/>
</dbReference>
<protein>
    <recommendedName>
        <fullName evidence="4">Pyridoxamine 5'-phosphate oxidase family protein</fullName>
    </recommendedName>
</protein>
<keyword evidence="3" id="KW-1185">Reference proteome</keyword>
<gene>
    <name evidence="2" type="ORF">GCM10022204_09600</name>
</gene>
<name>A0ABP7CSV1_9ACTN</name>
<dbReference type="Pfam" id="PF12900">
    <property type="entry name" value="Pyridox_ox_2"/>
    <property type="match status" value="1"/>
</dbReference>
<dbReference type="EMBL" id="BAAAYX010000002">
    <property type="protein sequence ID" value="GAA3695839.1"/>
    <property type="molecule type" value="Genomic_DNA"/>
</dbReference>
<evidence type="ECO:0000256" key="1">
    <source>
        <dbReference type="SAM" id="MobiDB-lite"/>
    </source>
</evidence>
<proteinExistence type="predicted"/>
<evidence type="ECO:0000313" key="2">
    <source>
        <dbReference type="EMBL" id="GAA3695839.1"/>
    </source>
</evidence>
<feature type="region of interest" description="Disordered" evidence="1">
    <location>
        <begin position="131"/>
        <end position="153"/>
    </location>
</feature>
<feature type="compositionally biased region" description="Polar residues" evidence="1">
    <location>
        <begin position="137"/>
        <end position="152"/>
    </location>
</feature>